<sequence length="97" mass="11449">MSEECKDCLRKEDSLYKILQTNKHMEERLSVLIGHVAKTQVRTWDNEYEIGQVKSMHIELETQNKYLYDHNEKLTERISALEKSAGLLADRKKLRKA</sequence>
<evidence type="ECO:0000313" key="2">
    <source>
        <dbReference type="Proteomes" id="UP000077926"/>
    </source>
</evidence>
<dbReference type="RefSeq" id="WP_064467135.1">
    <property type="nucleotide sequence ID" value="NZ_CP017080.1"/>
</dbReference>
<dbReference type="AlphaFoldDB" id="A0A1B3XVC0"/>
<protein>
    <submittedName>
        <fullName evidence="1">Uncharacterized protein</fullName>
    </submittedName>
</protein>
<dbReference type="OrthoDB" id="2883137at2"/>
<dbReference type="EMBL" id="CP017080">
    <property type="protein sequence ID" value="AOH57162.1"/>
    <property type="molecule type" value="Genomic_DNA"/>
</dbReference>
<accession>A0A1B3XVC0</accession>
<dbReference type="KEGG" id="bmur:ABE28_022690"/>
<name>A0A1B3XVC0_9BACI</name>
<evidence type="ECO:0000313" key="1">
    <source>
        <dbReference type="EMBL" id="AOH57162.1"/>
    </source>
</evidence>
<gene>
    <name evidence="1" type="ORF">ABE28_022690</name>
</gene>
<reference evidence="1 2" key="1">
    <citation type="submission" date="2016-08" db="EMBL/GenBank/DDBJ databases">
        <title>Complete genome sequence of Bacillus muralis G25-68, a strain with toxicity to nematodes.</title>
        <authorList>
            <person name="Zheng Z."/>
        </authorList>
    </citation>
    <scope>NUCLEOTIDE SEQUENCE [LARGE SCALE GENOMIC DNA]</scope>
    <source>
        <strain evidence="1 2">G25-68</strain>
    </source>
</reference>
<keyword evidence="2" id="KW-1185">Reference proteome</keyword>
<dbReference type="STRING" id="264697.ABE28_022690"/>
<dbReference type="Proteomes" id="UP000077926">
    <property type="component" value="Chromosome"/>
</dbReference>
<organism evidence="1 2">
    <name type="scientific">Peribacillus muralis</name>
    <dbReference type="NCBI Taxonomy" id="264697"/>
    <lineage>
        <taxon>Bacteria</taxon>
        <taxon>Bacillati</taxon>
        <taxon>Bacillota</taxon>
        <taxon>Bacilli</taxon>
        <taxon>Bacillales</taxon>
        <taxon>Bacillaceae</taxon>
        <taxon>Peribacillus</taxon>
    </lineage>
</organism>
<proteinExistence type="predicted"/>